<organism evidence="2 3">
    <name type="scientific">Sclerotinia sclerotiorum (strain ATCC 18683 / 1980 / Ss-1)</name>
    <name type="common">White mold</name>
    <name type="synonym">Whetzelinia sclerotiorum</name>
    <dbReference type="NCBI Taxonomy" id="665079"/>
    <lineage>
        <taxon>Eukaryota</taxon>
        <taxon>Fungi</taxon>
        <taxon>Dikarya</taxon>
        <taxon>Ascomycota</taxon>
        <taxon>Pezizomycotina</taxon>
        <taxon>Leotiomycetes</taxon>
        <taxon>Helotiales</taxon>
        <taxon>Sclerotiniaceae</taxon>
        <taxon>Sclerotinia</taxon>
    </lineage>
</organism>
<reference evidence="3" key="1">
    <citation type="journal article" date="2017" name="Genome Biol. Evol.">
        <title>The complete genome sequence of the phytopathogenic fungus Sclerotinia sclerotiorum reveals insights into the genome architecture of broad host range pathogens.</title>
        <authorList>
            <person name="Derbyshire M."/>
            <person name="Denton-Giles M."/>
            <person name="Hegedus D."/>
            <person name="Seifbarghy S."/>
            <person name="Rollins J."/>
            <person name="van Kan J."/>
            <person name="Seidl M.F."/>
            <person name="Faino L."/>
            <person name="Mbengue M."/>
            <person name="Navaud O."/>
            <person name="Raffaele S."/>
            <person name="Hammond-Kosack K."/>
            <person name="Heard S."/>
            <person name="Oliver R."/>
        </authorList>
    </citation>
    <scope>NUCLEOTIDE SEQUENCE [LARGE SCALE GENOMIC DNA]</scope>
    <source>
        <strain evidence="3">ATCC 18683 / 1980 / Ss-1</strain>
    </source>
</reference>
<dbReference type="AlphaFoldDB" id="A0A1D9PYL5"/>
<evidence type="ECO:0000313" key="2">
    <source>
        <dbReference type="EMBL" id="APA07794.1"/>
    </source>
</evidence>
<feature type="compositionally biased region" description="Basic and acidic residues" evidence="1">
    <location>
        <begin position="147"/>
        <end position="157"/>
    </location>
</feature>
<protein>
    <submittedName>
        <fullName evidence="2">Uncharacterized protein</fullName>
    </submittedName>
</protein>
<gene>
    <name evidence="2" type="ORF">sscle_03g025640</name>
</gene>
<feature type="region of interest" description="Disordered" evidence="1">
    <location>
        <begin position="126"/>
        <end position="157"/>
    </location>
</feature>
<dbReference type="Proteomes" id="UP000177798">
    <property type="component" value="Chromosome 3"/>
</dbReference>
<sequence length="157" mass="16969">MCGNDWKDAKNSTHRYELRSVRGVKSSKATLAEDNPEEADPEGRHIGRTTTAAVFAGFPMLSDEAKAKLRAKFIKDPDCPQELCLFVSDSEAKNKTLSIIPNLDIDSDTGGMGDGSKLDIPLMTTFADEDGNVESLDPIVKVSGGGRSKEDSMENSD</sequence>
<dbReference type="RefSeq" id="XP_001598526.1">
    <property type="nucleotide sequence ID" value="XM_001598476.1"/>
</dbReference>
<dbReference type="VEuPathDB" id="FungiDB:sscle_03g025640"/>
<proteinExistence type="predicted"/>
<evidence type="ECO:0000313" key="3">
    <source>
        <dbReference type="Proteomes" id="UP000177798"/>
    </source>
</evidence>
<dbReference type="OrthoDB" id="3550258at2759"/>
<evidence type="ECO:0000256" key="1">
    <source>
        <dbReference type="SAM" id="MobiDB-lite"/>
    </source>
</evidence>
<dbReference type="KEGG" id="ssl:SS1G_00615"/>
<name>A0A1D9PYL5_SCLS1</name>
<dbReference type="EMBL" id="CP017816">
    <property type="protein sequence ID" value="APA07794.1"/>
    <property type="molecule type" value="Genomic_DNA"/>
</dbReference>
<accession>A0A1D9PYL5</accession>
<feature type="region of interest" description="Disordered" evidence="1">
    <location>
        <begin position="17"/>
        <end position="47"/>
    </location>
</feature>